<name>A0A1C7M268_GRIFR</name>
<dbReference type="Proteomes" id="UP000092993">
    <property type="component" value="Unassembled WGS sequence"/>
</dbReference>
<gene>
    <name evidence="1" type="ORF">A0H81_09270</name>
</gene>
<evidence type="ECO:0000313" key="1">
    <source>
        <dbReference type="EMBL" id="OBZ70577.1"/>
    </source>
</evidence>
<dbReference type="AlphaFoldDB" id="A0A1C7M268"/>
<comment type="caution">
    <text evidence="1">The sequence shown here is derived from an EMBL/GenBank/DDBJ whole genome shotgun (WGS) entry which is preliminary data.</text>
</comment>
<protein>
    <submittedName>
        <fullName evidence="1">Uncharacterized protein</fullName>
    </submittedName>
</protein>
<sequence>MKLSHSQSRYIVGGFLKSTSKLHTVIVIPTATAYILQIIPESRSGPFIWPQFIEYSMSATSCYRAPVQHNVTIAAALTHDRKLRATARCY</sequence>
<keyword evidence="2" id="KW-1185">Reference proteome</keyword>
<evidence type="ECO:0000313" key="2">
    <source>
        <dbReference type="Proteomes" id="UP000092993"/>
    </source>
</evidence>
<accession>A0A1C7M268</accession>
<reference evidence="1 2" key="1">
    <citation type="submission" date="2016-03" db="EMBL/GenBank/DDBJ databases">
        <title>Whole genome sequencing of Grifola frondosa 9006-11.</title>
        <authorList>
            <person name="Min B."/>
            <person name="Park H."/>
            <person name="Kim J.-G."/>
            <person name="Cho H."/>
            <person name="Oh Y.-L."/>
            <person name="Kong W.-S."/>
            <person name="Choi I.-G."/>
        </authorList>
    </citation>
    <scope>NUCLEOTIDE SEQUENCE [LARGE SCALE GENOMIC DNA]</scope>
    <source>
        <strain evidence="1 2">9006-11</strain>
    </source>
</reference>
<proteinExistence type="predicted"/>
<dbReference type="EMBL" id="LUGG01000013">
    <property type="protein sequence ID" value="OBZ70577.1"/>
    <property type="molecule type" value="Genomic_DNA"/>
</dbReference>
<organism evidence="1 2">
    <name type="scientific">Grifola frondosa</name>
    <name type="common">Maitake</name>
    <name type="synonym">Polyporus frondosus</name>
    <dbReference type="NCBI Taxonomy" id="5627"/>
    <lineage>
        <taxon>Eukaryota</taxon>
        <taxon>Fungi</taxon>
        <taxon>Dikarya</taxon>
        <taxon>Basidiomycota</taxon>
        <taxon>Agaricomycotina</taxon>
        <taxon>Agaricomycetes</taxon>
        <taxon>Polyporales</taxon>
        <taxon>Grifolaceae</taxon>
        <taxon>Grifola</taxon>
    </lineage>
</organism>